<keyword evidence="4" id="KW-1185">Reference proteome</keyword>
<proteinExistence type="predicted"/>
<accession>A0AAW1TTH6</accession>
<reference evidence="3 4" key="1">
    <citation type="submission" date="2023-03" db="EMBL/GenBank/DDBJ databases">
        <title>Genome insight into feeding habits of ladybird beetles.</title>
        <authorList>
            <person name="Li H.-S."/>
            <person name="Huang Y.-H."/>
            <person name="Pang H."/>
        </authorList>
    </citation>
    <scope>NUCLEOTIDE SEQUENCE [LARGE SCALE GENOMIC DNA]</scope>
    <source>
        <strain evidence="3">SYSU_2023b</strain>
        <tissue evidence="3">Whole body</tissue>
    </source>
</reference>
<dbReference type="EMBL" id="JARQZJ010000032">
    <property type="protein sequence ID" value="KAK9874871.1"/>
    <property type="molecule type" value="Genomic_DNA"/>
</dbReference>
<dbReference type="AlphaFoldDB" id="A0AAW1TTH6"/>
<evidence type="ECO:0000256" key="1">
    <source>
        <dbReference type="SAM" id="MobiDB-lite"/>
    </source>
</evidence>
<evidence type="ECO:0000313" key="3">
    <source>
        <dbReference type="EMBL" id="KAK9874871.1"/>
    </source>
</evidence>
<sequence>MRVVSLLVLVISIFAAQIYGIEIVAKIFGGINVAKKIAGETGYYFVGPGWRVFDAPTYLPSPVFLVAGVDVLAVAARGVRKSTPIDGFDKRASRKRRGGRSGVVTSRDVDAGV</sequence>
<feature type="chain" id="PRO_5043407815" evidence="2">
    <location>
        <begin position="21"/>
        <end position="113"/>
    </location>
</feature>
<evidence type="ECO:0000256" key="2">
    <source>
        <dbReference type="SAM" id="SignalP"/>
    </source>
</evidence>
<gene>
    <name evidence="3" type="ORF">WA026_005685</name>
</gene>
<organism evidence="3 4">
    <name type="scientific">Henosepilachna vigintioctopunctata</name>
    <dbReference type="NCBI Taxonomy" id="420089"/>
    <lineage>
        <taxon>Eukaryota</taxon>
        <taxon>Metazoa</taxon>
        <taxon>Ecdysozoa</taxon>
        <taxon>Arthropoda</taxon>
        <taxon>Hexapoda</taxon>
        <taxon>Insecta</taxon>
        <taxon>Pterygota</taxon>
        <taxon>Neoptera</taxon>
        <taxon>Endopterygota</taxon>
        <taxon>Coleoptera</taxon>
        <taxon>Polyphaga</taxon>
        <taxon>Cucujiformia</taxon>
        <taxon>Coccinelloidea</taxon>
        <taxon>Coccinellidae</taxon>
        <taxon>Epilachninae</taxon>
        <taxon>Epilachnini</taxon>
        <taxon>Henosepilachna</taxon>
    </lineage>
</organism>
<name>A0AAW1TTH6_9CUCU</name>
<dbReference type="Proteomes" id="UP001431783">
    <property type="component" value="Unassembled WGS sequence"/>
</dbReference>
<feature type="signal peptide" evidence="2">
    <location>
        <begin position="1"/>
        <end position="20"/>
    </location>
</feature>
<comment type="caution">
    <text evidence="3">The sequence shown here is derived from an EMBL/GenBank/DDBJ whole genome shotgun (WGS) entry which is preliminary data.</text>
</comment>
<protein>
    <submittedName>
        <fullName evidence="3">Uncharacterized protein</fullName>
    </submittedName>
</protein>
<evidence type="ECO:0000313" key="4">
    <source>
        <dbReference type="Proteomes" id="UP001431783"/>
    </source>
</evidence>
<feature type="region of interest" description="Disordered" evidence="1">
    <location>
        <begin position="83"/>
        <end position="113"/>
    </location>
</feature>
<keyword evidence="2" id="KW-0732">Signal</keyword>